<dbReference type="PROSITE" id="PS51358">
    <property type="entry name" value="NOP"/>
    <property type="match status" value="1"/>
</dbReference>
<feature type="compositionally biased region" description="Basic and acidic residues" evidence="5">
    <location>
        <begin position="455"/>
        <end position="467"/>
    </location>
</feature>
<dbReference type="InterPro" id="IPR012974">
    <property type="entry name" value="NOP58/56_N"/>
</dbReference>
<proteinExistence type="inferred from homology"/>
<dbReference type="InterPro" id="IPR002687">
    <property type="entry name" value="Nop_dom"/>
</dbReference>
<feature type="region of interest" description="Disordered" evidence="5">
    <location>
        <begin position="421"/>
        <end position="440"/>
    </location>
</feature>
<evidence type="ECO:0000256" key="4">
    <source>
        <dbReference type="ARBA" id="ARBA00023242"/>
    </source>
</evidence>
<gene>
    <name evidence="7" type="ORF">M0812_28713</name>
</gene>
<dbReference type="Proteomes" id="UP001146793">
    <property type="component" value="Unassembled WGS sequence"/>
</dbReference>
<evidence type="ECO:0000313" key="8">
    <source>
        <dbReference type="Proteomes" id="UP001146793"/>
    </source>
</evidence>
<dbReference type="AlphaFoldDB" id="A0AAV7YBI0"/>
<evidence type="ECO:0000256" key="2">
    <source>
        <dbReference type="ARBA" id="ARBA00009211"/>
    </source>
</evidence>
<keyword evidence="4" id="KW-0539">Nucleus</keyword>
<feature type="region of interest" description="Disordered" evidence="5">
    <location>
        <begin position="449"/>
        <end position="489"/>
    </location>
</feature>
<sequence length="489" mass="56084">MLILYETPVGYCLFKVLDEEKLRSTENIVTSIDNSEALSQLVELHDFSKFQNVNEAVESTQKLIQSELGDKLKNFLQESVVDKKLKDSLAICDLKLGSKIQDKLGIKCIYDKQLQQLMKSIRSQITSIVGDVSPNEMRTMSRGLSHSLSRHKLKFSPEKVDTMVVQAISLLSDMEKELNIYSMRVKEWYGWHFPELVDLIDDHILYSRIVNFVGVRNNIPKLDLKEFFQNLDTYEEGNEEDVNDTIEQIRSVAKVSMGTEISEDDIMNIQYLASQVVSMAEGRQQLLDYLKNRMTAIAPNLTSLVGEIVGAKLIAKAGSLISLAKHPASTIQILGAEKALFRALKTDHDTPKYGLIYHASLVGQATPKNRGRISRILAAKCALAIRVDSLGEDPDNSLGIRVREIVERKVRQFEERGDYHTNRKVRNSQGGFRNQNIDEEMRNKFKSAYNEENDFDMRRNNSKRDYQNRNNYNDDNDNNFKKRRFNNRK</sequence>
<dbReference type="SMART" id="SM00931">
    <property type="entry name" value="NOSIC"/>
    <property type="match status" value="1"/>
</dbReference>
<dbReference type="Gene3D" id="1.10.287.4070">
    <property type="match status" value="1"/>
</dbReference>
<evidence type="ECO:0000256" key="5">
    <source>
        <dbReference type="SAM" id="MobiDB-lite"/>
    </source>
</evidence>
<dbReference type="GO" id="GO:0030515">
    <property type="term" value="F:snoRNA binding"/>
    <property type="evidence" value="ECO:0007669"/>
    <property type="project" value="InterPro"/>
</dbReference>
<dbReference type="PANTHER" id="PTHR10894">
    <property type="entry name" value="NUCLEOLAR PROTEIN 5 NUCLEOLAR PROTEIN NOP5 NOP58"/>
    <property type="match status" value="1"/>
</dbReference>
<comment type="subcellular location">
    <subcellularLocation>
        <location evidence="1">Nucleus</location>
        <location evidence="1">Nucleolus</location>
    </subcellularLocation>
</comment>
<keyword evidence="3" id="KW-0690">Ribosome biogenesis</keyword>
<evidence type="ECO:0000259" key="6">
    <source>
        <dbReference type="PROSITE" id="PS51358"/>
    </source>
</evidence>
<dbReference type="GO" id="GO:0042254">
    <property type="term" value="P:ribosome biogenesis"/>
    <property type="evidence" value="ECO:0007669"/>
    <property type="project" value="UniProtKB-KW"/>
</dbReference>
<dbReference type="EMBL" id="JANTQA010000070">
    <property type="protein sequence ID" value="KAJ3426261.1"/>
    <property type="molecule type" value="Genomic_DNA"/>
</dbReference>
<dbReference type="Pfam" id="PF08156">
    <property type="entry name" value="NOP5NT"/>
    <property type="match status" value="1"/>
</dbReference>
<dbReference type="InterPro" id="IPR012976">
    <property type="entry name" value="NOSIC"/>
</dbReference>
<dbReference type="PANTHER" id="PTHR10894:SF1">
    <property type="entry name" value="NUCLEOLAR PROTEIN 58"/>
    <property type="match status" value="1"/>
</dbReference>
<dbReference type="SUPFAM" id="SSF89124">
    <property type="entry name" value="Nop domain"/>
    <property type="match status" value="1"/>
</dbReference>
<dbReference type="GO" id="GO:0032040">
    <property type="term" value="C:small-subunit processome"/>
    <property type="evidence" value="ECO:0007669"/>
    <property type="project" value="InterPro"/>
</dbReference>
<dbReference type="InterPro" id="IPR042239">
    <property type="entry name" value="Nop_C"/>
</dbReference>
<dbReference type="InterPro" id="IPR036070">
    <property type="entry name" value="Nop_dom_sf"/>
</dbReference>
<dbReference type="Gene3D" id="1.10.246.90">
    <property type="entry name" value="Nop domain"/>
    <property type="match status" value="1"/>
</dbReference>
<feature type="domain" description="Nop" evidence="6">
    <location>
        <begin position="297"/>
        <end position="415"/>
    </location>
</feature>
<name>A0AAV7YBI0_9EUKA</name>
<dbReference type="FunFam" id="1.10.246.90:FF:000005">
    <property type="entry name" value="Nucleolar protein 5, putative"/>
    <property type="match status" value="1"/>
</dbReference>
<comment type="caution">
    <text evidence="7">The sequence shown here is derived from an EMBL/GenBank/DDBJ whole genome shotgun (WGS) entry which is preliminary data.</text>
</comment>
<dbReference type="Pfam" id="PF01798">
    <property type="entry name" value="Nop"/>
    <property type="match status" value="1"/>
</dbReference>
<protein>
    <submittedName>
        <fullName evidence="7">Nucleolar protein</fullName>
    </submittedName>
</protein>
<reference evidence="7" key="1">
    <citation type="submission" date="2022-08" db="EMBL/GenBank/DDBJ databases">
        <title>Novel sulphate-reducing endosymbionts in the free-living metamonad Anaeramoeba.</title>
        <authorList>
            <person name="Jerlstrom-Hultqvist J."/>
            <person name="Cepicka I."/>
            <person name="Gallot-Lavallee L."/>
            <person name="Salas-Leiva D."/>
            <person name="Curtis B.A."/>
            <person name="Zahonova K."/>
            <person name="Pipaliya S."/>
            <person name="Dacks J."/>
            <person name="Roger A.J."/>
        </authorList>
    </citation>
    <scope>NUCLEOTIDE SEQUENCE</scope>
    <source>
        <strain evidence="7">Busselton2</strain>
    </source>
</reference>
<evidence type="ECO:0000256" key="1">
    <source>
        <dbReference type="ARBA" id="ARBA00004604"/>
    </source>
</evidence>
<comment type="similarity">
    <text evidence="2">Belongs to the NOP5/NOP56 family.</text>
</comment>
<evidence type="ECO:0000256" key="3">
    <source>
        <dbReference type="ARBA" id="ARBA00022517"/>
    </source>
</evidence>
<organism evidence="7 8">
    <name type="scientific">Anaeramoeba flamelloides</name>
    <dbReference type="NCBI Taxonomy" id="1746091"/>
    <lineage>
        <taxon>Eukaryota</taxon>
        <taxon>Metamonada</taxon>
        <taxon>Anaeramoebidae</taxon>
        <taxon>Anaeramoeba</taxon>
    </lineage>
</organism>
<evidence type="ECO:0000313" key="7">
    <source>
        <dbReference type="EMBL" id="KAJ3426261.1"/>
    </source>
</evidence>
<dbReference type="InterPro" id="IPR045056">
    <property type="entry name" value="Nop56/Nop58"/>
</dbReference>
<dbReference type="GO" id="GO:0031428">
    <property type="term" value="C:box C/D methylation guide snoRNP complex"/>
    <property type="evidence" value="ECO:0007669"/>
    <property type="project" value="InterPro"/>
</dbReference>
<accession>A0AAV7YBI0</accession>